<dbReference type="SUPFAM" id="SSF53335">
    <property type="entry name" value="S-adenosyl-L-methionine-dependent methyltransferases"/>
    <property type="match status" value="1"/>
</dbReference>
<reference evidence="2 3" key="1">
    <citation type="journal article" date="2013" name="Genome Announc.">
        <title>Draft Genome Sequence of the Methanotrophic Gammaproteobacterium Methyloglobulus morosus DSM 22980 Strain KoM1.</title>
        <authorList>
            <person name="Poehlein A."/>
            <person name="Deutzmann J.S."/>
            <person name="Daniel R."/>
            <person name="Simeonova D.D."/>
        </authorList>
    </citation>
    <scope>NUCLEOTIDE SEQUENCE [LARGE SCALE GENOMIC DNA]</scope>
    <source>
        <strain evidence="2 3">KoM1</strain>
    </source>
</reference>
<organism evidence="2 3">
    <name type="scientific">Methyloglobulus morosus KoM1</name>
    <dbReference type="NCBI Taxonomy" id="1116472"/>
    <lineage>
        <taxon>Bacteria</taxon>
        <taxon>Pseudomonadati</taxon>
        <taxon>Pseudomonadota</taxon>
        <taxon>Gammaproteobacteria</taxon>
        <taxon>Methylococcales</taxon>
        <taxon>Methylococcaceae</taxon>
        <taxon>Methyloglobulus</taxon>
    </lineage>
</organism>
<dbReference type="InterPro" id="IPR016980">
    <property type="entry name" value="S-AdoMet-dep_MeTrfase_Alr7345"/>
</dbReference>
<dbReference type="RefSeq" id="WP_023495910.1">
    <property type="nucleotide sequence ID" value="NZ_AYLO01000117.1"/>
</dbReference>
<dbReference type="STRING" id="1116472.MGMO_125c00120"/>
<dbReference type="InterPro" id="IPR029063">
    <property type="entry name" value="SAM-dependent_MTases_sf"/>
</dbReference>
<dbReference type="eggNOG" id="COG4798">
    <property type="taxonomic scope" value="Bacteria"/>
</dbReference>
<comment type="caution">
    <text evidence="2">The sequence shown here is derived from an EMBL/GenBank/DDBJ whole genome shotgun (WGS) entry which is preliminary data.</text>
</comment>
<proteinExistence type="predicted"/>
<accession>V5C030</accession>
<dbReference type="Proteomes" id="UP000017842">
    <property type="component" value="Unassembled WGS sequence"/>
</dbReference>
<dbReference type="PIRSF" id="PIRSF031679">
    <property type="entry name" value="Mtase_Alr7345_prd"/>
    <property type="match status" value="1"/>
</dbReference>
<feature type="chain" id="PRO_5004731751" description="Methyltransferase" evidence="1">
    <location>
        <begin position="24"/>
        <end position="304"/>
    </location>
</feature>
<feature type="signal peptide" evidence="1">
    <location>
        <begin position="1"/>
        <end position="23"/>
    </location>
</feature>
<gene>
    <name evidence="2" type="ORF">MGMO_125c00120</name>
</gene>
<evidence type="ECO:0008006" key="4">
    <source>
        <dbReference type="Google" id="ProtNLM"/>
    </source>
</evidence>
<evidence type="ECO:0000313" key="3">
    <source>
        <dbReference type="Proteomes" id="UP000017842"/>
    </source>
</evidence>
<evidence type="ECO:0000256" key="1">
    <source>
        <dbReference type="SAM" id="SignalP"/>
    </source>
</evidence>
<dbReference type="Gene3D" id="3.40.50.150">
    <property type="entry name" value="Vaccinia Virus protein VP39"/>
    <property type="match status" value="1"/>
</dbReference>
<dbReference type="EMBL" id="AYLO01000117">
    <property type="protein sequence ID" value="ESS70138.1"/>
    <property type="molecule type" value="Genomic_DNA"/>
</dbReference>
<sequence length="304" mass="33998">MKKNLLAFLVFIPLLFAPLSLFADEKSSNHSLTQILKGKHRSKENKDRDQYRHPEQTLAFFDVKADMTVVEVWPGSGWYTEILAPYLRDKGKLYAAHFSPDHPTTFSKNGLTAFLGKLHKEPKLYDKVEVTVLQPPQEVQIAPAGSADRVLTFRNVHNWMNNDQAAAVFSAMFTALKPGGILGIVEHRGSSIKPQDPKAVSGYVSEDYIIALARKAGFEFLAKSEVNANPKDTKNYPEGVWTLPPVLRLKDKDKAKYLAIGESDRMTIKFVKPQPKSLASFLPSQLLGSIERANLTDIPTVIHK</sequence>
<keyword evidence="3" id="KW-1185">Reference proteome</keyword>
<protein>
    <recommendedName>
        <fullName evidence="4">Methyltransferase</fullName>
    </recommendedName>
</protein>
<name>V5C030_9GAMM</name>
<dbReference type="PATRIC" id="fig|1116472.3.peg.3267"/>
<keyword evidence="1" id="KW-0732">Signal</keyword>
<dbReference type="AlphaFoldDB" id="V5C030"/>
<evidence type="ECO:0000313" key="2">
    <source>
        <dbReference type="EMBL" id="ESS70138.1"/>
    </source>
</evidence>